<name>A0ABX5Y7E7_9MICC</name>
<reference evidence="1 2" key="1">
    <citation type="submission" date="2019-07" db="EMBL/GenBank/DDBJ databases">
        <title>Complete Genome Sequence of drought tolerant Plant Growth-Promoting Rhizobacterium Glutamicibacter halophytocola DR408.</title>
        <authorList>
            <person name="Nishu S.D."/>
            <person name="Lee T.K."/>
        </authorList>
    </citation>
    <scope>NUCLEOTIDE SEQUENCE [LARGE SCALE GENOMIC DNA]</scope>
    <source>
        <strain evidence="1 2">DR408</strain>
    </source>
</reference>
<evidence type="ECO:0000313" key="1">
    <source>
        <dbReference type="EMBL" id="QDY65796.1"/>
    </source>
</evidence>
<organism evidence="1 2">
    <name type="scientific">Glutamicibacter halophytocola</name>
    <dbReference type="NCBI Taxonomy" id="1933880"/>
    <lineage>
        <taxon>Bacteria</taxon>
        <taxon>Bacillati</taxon>
        <taxon>Actinomycetota</taxon>
        <taxon>Actinomycetes</taxon>
        <taxon>Micrococcales</taxon>
        <taxon>Micrococcaceae</taxon>
        <taxon>Glutamicibacter</taxon>
    </lineage>
</organism>
<dbReference type="RefSeq" id="WP_146275601.1">
    <property type="nucleotide sequence ID" value="NZ_CP042260.1"/>
</dbReference>
<dbReference type="Proteomes" id="UP000320717">
    <property type="component" value="Chromosome"/>
</dbReference>
<gene>
    <name evidence="1" type="ORF">FQA45_05430</name>
</gene>
<accession>A0ABX5Y7E7</accession>
<dbReference type="EMBL" id="CP042260">
    <property type="protein sequence ID" value="QDY65796.1"/>
    <property type="molecule type" value="Genomic_DNA"/>
</dbReference>
<evidence type="ECO:0000313" key="2">
    <source>
        <dbReference type="Proteomes" id="UP000320717"/>
    </source>
</evidence>
<sequence length="63" mass="6793">MLFATADDNARRIADDDDRWLNTRVLVEGASFDASAVDSSNRMAPIQESGIAGDGAEFRFTVG</sequence>
<proteinExistence type="predicted"/>
<keyword evidence="2" id="KW-1185">Reference proteome</keyword>
<protein>
    <submittedName>
        <fullName evidence="1">Uncharacterized protein</fullName>
    </submittedName>
</protein>